<dbReference type="InterPro" id="IPR021913">
    <property type="entry name" value="DUF3526"/>
</dbReference>
<dbReference type="EMBL" id="CP027850">
    <property type="protein sequence ID" value="AVQ03181.1"/>
    <property type="molecule type" value="Genomic_DNA"/>
</dbReference>
<protein>
    <submittedName>
        <fullName evidence="2">DUF3526 domain-containing protein</fullName>
    </submittedName>
</protein>
<keyword evidence="3" id="KW-1185">Reference proteome</keyword>
<dbReference type="Pfam" id="PF12040">
    <property type="entry name" value="DUF3526"/>
    <property type="match status" value="1"/>
</dbReference>
<keyword evidence="1" id="KW-0472">Membrane</keyword>
<dbReference type="Proteomes" id="UP000240527">
    <property type="component" value="Chromosome"/>
</dbReference>
<feature type="transmembrane region" description="Helical" evidence="1">
    <location>
        <begin position="132"/>
        <end position="151"/>
    </location>
</feature>
<dbReference type="PANTHER" id="PTHR43471:SF1">
    <property type="entry name" value="ABC TRANSPORTER PERMEASE PROTEIN NOSY-RELATED"/>
    <property type="match status" value="1"/>
</dbReference>
<keyword evidence="1" id="KW-0812">Transmembrane</keyword>
<name>A0ABN5IWP5_9CAUL</name>
<accession>A0ABN5IWP5</accession>
<feature type="transmembrane region" description="Helical" evidence="1">
    <location>
        <begin position="452"/>
        <end position="471"/>
    </location>
</feature>
<dbReference type="PANTHER" id="PTHR43471">
    <property type="entry name" value="ABC TRANSPORTER PERMEASE"/>
    <property type="match status" value="1"/>
</dbReference>
<sequence>MSVILSVAGNDLRHLVRSRVALTGLILVALLTFAAALTSKAYQADQAALRERLQHSADRDFEAQPNRHPHRVVHFGHFAVRPASGLAAMDPGVEAYTGNMIFLEGHRQNSANFGDARQSSLLVRFGQLSPALVLQVIAPLLLVFIGAGMVAGERERGTLRQSLLAGVSGGALVAGKGLALGVAALIISAPAFALLFWLGASGGARLSAVVLSAGGYVAYLAFWTVLIVGVSAVARRSRSALIALVGAWTVTVVLAPRVAPEIAAALAPLPTRVETDIAVQRDLRAMGDSHNPNDPYFAAFKRKTLQAYGVARVEDLPVNYRGLLAVEGEKLTSGLFNRYSNQAFAAMETQGRVMDALAVISPTVAIRRLSMTLAETDLFAYRRFLEQAEAYRYDLVQRLNRLQATAVTAADDAAKSNDSAAEARSRISADHWRNMPRFDPARPSEADVMGRALPALLALLLWLAAGALFMARAGRRLNRSAA</sequence>
<gene>
    <name evidence="2" type="ORF">B7G68_15785</name>
</gene>
<proteinExistence type="predicted"/>
<feature type="transmembrane region" description="Helical" evidence="1">
    <location>
        <begin position="20"/>
        <end position="42"/>
    </location>
</feature>
<keyword evidence="1" id="KW-1133">Transmembrane helix</keyword>
<evidence type="ECO:0000313" key="2">
    <source>
        <dbReference type="EMBL" id="AVQ03181.1"/>
    </source>
</evidence>
<feature type="transmembrane region" description="Helical" evidence="1">
    <location>
        <begin position="216"/>
        <end position="234"/>
    </location>
</feature>
<evidence type="ECO:0000313" key="3">
    <source>
        <dbReference type="Proteomes" id="UP000240527"/>
    </source>
</evidence>
<evidence type="ECO:0000256" key="1">
    <source>
        <dbReference type="SAM" id="Phobius"/>
    </source>
</evidence>
<organism evidence="2 3">
    <name type="scientific">Caulobacter segnis</name>
    <dbReference type="NCBI Taxonomy" id="88688"/>
    <lineage>
        <taxon>Bacteria</taxon>
        <taxon>Pseudomonadati</taxon>
        <taxon>Pseudomonadota</taxon>
        <taxon>Alphaproteobacteria</taxon>
        <taxon>Caulobacterales</taxon>
        <taxon>Caulobacteraceae</taxon>
        <taxon>Caulobacter</taxon>
    </lineage>
</organism>
<dbReference type="RefSeq" id="WP_013080172.1">
    <property type="nucleotide sequence ID" value="NZ_CP027850.1"/>
</dbReference>
<feature type="transmembrane region" description="Helical" evidence="1">
    <location>
        <begin position="163"/>
        <end position="196"/>
    </location>
</feature>
<reference evidence="2 3" key="1">
    <citation type="journal article" date="2015" name="Biotechnol. Bioeng.">
        <title>Genome sequence and phenotypic characterization of Caulobacter segnis.</title>
        <authorList>
            <person name="Patel S."/>
            <person name="Fletcher B."/>
            <person name="Scott D.C."/>
            <person name="Ely B."/>
        </authorList>
    </citation>
    <scope>NUCLEOTIDE SEQUENCE [LARGE SCALE GENOMIC DNA]</scope>
    <source>
        <strain evidence="2 3">TK0059</strain>
    </source>
</reference>